<feature type="compositionally biased region" description="Polar residues" evidence="1">
    <location>
        <begin position="410"/>
        <end position="428"/>
    </location>
</feature>
<evidence type="ECO:0000256" key="2">
    <source>
        <dbReference type="SAM" id="Phobius"/>
    </source>
</evidence>
<evidence type="ECO:0000313" key="5">
    <source>
        <dbReference type="RefSeq" id="XP_022246610.1"/>
    </source>
</evidence>
<organism evidence="3 4">
    <name type="scientific">Limulus polyphemus</name>
    <name type="common">Atlantic horseshoe crab</name>
    <dbReference type="NCBI Taxonomy" id="6850"/>
    <lineage>
        <taxon>Eukaryota</taxon>
        <taxon>Metazoa</taxon>
        <taxon>Ecdysozoa</taxon>
        <taxon>Arthropoda</taxon>
        <taxon>Chelicerata</taxon>
        <taxon>Merostomata</taxon>
        <taxon>Xiphosura</taxon>
        <taxon>Limulidae</taxon>
        <taxon>Limulus</taxon>
    </lineage>
</organism>
<evidence type="ECO:0000313" key="4">
    <source>
        <dbReference type="RefSeq" id="XP_022246605.1"/>
    </source>
</evidence>
<dbReference type="Proteomes" id="UP000694941">
    <property type="component" value="Unplaced"/>
</dbReference>
<proteinExistence type="predicted"/>
<feature type="compositionally biased region" description="Polar residues" evidence="1">
    <location>
        <begin position="455"/>
        <end position="471"/>
    </location>
</feature>
<dbReference type="RefSeq" id="XP_022246610.1">
    <property type="nucleotide sequence ID" value="XM_022390902.1"/>
</dbReference>
<accession>A0ABM1SSJ9</accession>
<evidence type="ECO:0000313" key="3">
    <source>
        <dbReference type="Proteomes" id="UP000694941"/>
    </source>
</evidence>
<dbReference type="GeneID" id="111086756"/>
<name>A0ABM1SSJ9_LIMPO</name>
<feature type="transmembrane region" description="Helical" evidence="2">
    <location>
        <begin position="78"/>
        <end position="98"/>
    </location>
</feature>
<feature type="compositionally biased region" description="Basic and acidic residues" evidence="1">
    <location>
        <begin position="382"/>
        <end position="401"/>
    </location>
</feature>
<evidence type="ECO:0000256" key="1">
    <source>
        <dbReference type="SAM" id="MobiDB-lite"/>
    </source>
</evidence>
<sequence length="571" mass="62680">MDPENNMYVGLNPYWNEEDEQYDNCDCPGPPPPEFMIPPPPAPPYLQMCQGQNSDLQYCDVQPLGAEYTHPTFPSLPVIAVCCSVVLVAILVVSFLLWKHKRKVQNFLPCKSEHQPSCDIPSSNGVTYDDVLISHHPTRIPTVGPNSQNLTPIEQFLDVKYGGYGPSQFSHANFAFSGKQMGSMIYNKSKENFNPIYEEVSGGSDGKVEHRSGDSDIEDSETEARIIGSEDEFAEDELSLAEFPTEASQVGSCTINLQGSTEGNLCSNVASGSSEGAFADHSDSRELRGRFRGDKGGCTARKNGGHSLEHNRNVHVSEGVHAKHQYYLDKITNGTDQDPSLQGRVNDPFPQYSMKPENHRNKSGLLLNTKIIARDSGNLRSGNKEMRSGHPTDKRSQKRSTESLAPLPNPFTQHQDQTPAVYSPTPGSKSGRLPGAVLSELNQRIGGSGKRTGVHSANQSRNSPILNSQRSMAPVELGTFRPTSGAKPLPNPMKDNIYASINEDQSYTNEGSCQYTSRSPGNTRHNINRWGVPKDWNKALISQHIPPAHSTEEQESYGDIRPANDSTIIGT</sequence>
<feature type="region of interest" description="Disordered" evidence="1">
    <location>
        <begin position="200"/>
        <end position="222"/>
    </location>
</feature>
<keyword evidence="3" id="KW-1185">Reference proteome</keyword>
<keyword evidence="2" id="KW-0812">Transmembrane</keyword>
<feature type="region of interest" description="Disordered" evidence="1">
    <location>
        <begin position="289"/>
        <end position="309"/>
    </location>
</feature>
<dbReference type="RefSeq" id="XP_022246605.1">
    <property type="nucleotide sequence ID" value="XM_022390897.1"/>
</dbReference>
<feature type="region of interest" description="Disordered" evidence="1">
    <location>
        <begin position="547"/>
        <end position="571"/>
    </location>
</feature>
<feature type="region of interest" description="Disordered" evidence="1">
    <location>
        <begin position="332"/>
        <end position="472"/>
    </location>
</feature>
<reference evidence="4 5" key="1">
    <citation type="submission" date="2025-05" db="UniProtKB">
        <authorList>
            <consortium name="RefSeq"/>
        </authorList>
    </citation>
    <scope>IDENTIFICATION</scope>
    <source>
        <tissue evidence="4 5">Muscle</tissue>
    </source>
</reference>
<keyword evidence="2" id="KW-1133">Transmembrane helix</keyword>
<protein>
    <submittedName>
        <fullName evidence="4 5">Uncharacterized protein LOC111086756 isoform X1</fullName>
    </submittedName>
</protein>
<keyword evidence="2" id="KW-0472">Membrane</keyword>
<gene>
    <name evidence="4 5" type="primary">LOC111086756</name>
</gene>